<dbReference type="Proteomes" id="UP000282454">
    <property type="component" value="Unassembled WGS sequence"/>
</dbReference>
<reference evidence="4 5" key="1">
    <citation type="submission" date="2018-10" db="EMBL/GenBank/DDBJ databases">
        <title>Genomic Encyclopedia of Archaeal and Bacterial Type Strains, Phase II (KMG-II): from individual species to whole genera.</title>
        <authorList>
            <person name="Goeker M."/>
        </authorList>
    </citation>
    <scope>NUCLEOTIDE SEQUENCE [LARGE SCALE GENOMIC DNA]</scope>
    <source>
        <strain evidence="4 5">DSM 45657</strain>
    </source>
</reference>
<dbReference type="GO" id="GO:0016747">
    <property type="term" value="F:acyltransferase activity, transferring groups other than amino-acyl groups"/>
    <property type="evidence" value="ECO:0007669"/>
    <property type="project" value="InterPro"/>
</dbReference>
<feature type="domain" description="N-acetyltransferase" evidence="3">
    <location>
        <begin position="146"/>
        <end position="299"/>
    </location>
</feature>
<dbReference type="PANTHER" id="PTHR43877">
    <property type="entry name" value="AMINOALKYLPHOSPHONATE N-ACETYLTRANSFERASE-RELATED-RELATED"/>
    <property type="match status" value="1"/>
</dbReference>
<dbReference type="InterPro" id="IPR016181">
    <property type="entry name" value="Acyl_CoA_acyltransferase"/>
</dbReference>
<evidence type="ECO:0000313" key="4">
    <source>
        <dbReference type="EMBL" id="RLK62072.1"/>
    </source>
</evidence>
<proteinExistence type="predicted"/>
<feature type="domain" description="N-acetyltransferase" evidence="3">
    <location>
        <begin position="1"/>
        <end position="143"/>
    </location>
</feature>
<evidence type="ECO:0000256" key="2">
    <source>
        <dbReference type="ARBA" id="ARBA00023315"/>
    </source>
</evidence>
<dbReference type="InterPro" id="IPR000182">
    <property type="entry name" value="GNAT_dom"/>
</dbReference>
<sequence length="299" mass="32632">MAEAEAVDRVDEHSGVDDYAKLVDDAEQADTVAVFDGDTLVGYGIAFGRPGAVEVDRIRLLGAVAPSHRRRGIGTELLRRSRDAARAKHARLFPDLRLEAVVAAHDRNPDLAAIVGAAGYTATRWFFDMRATLTEDLPRVPVPTGFTLERYRPEFSEALRLLRNDTFAEHWGSTDVDTAFWEKHFVTSPPLEPTLSAHLRDDETGDLAAFVLGLQHPADTAARGHKELWVADVGTRTAWRGRGLATALLSTLLHDARTAGFATSGLSVDADNHTGALGVYERAGYKVVARFTLHVLALD</sequence>
<keyword evidence="1" id="KW-0808">Transferase</keyword>
<protein>
    <submittedName>
        <fullName evidence="4">Mycothiol synthase</fullName>
    </submittedName>
</protein>
<dbReference type="InterPro" id="IPR050832">
    <property type="entry name" value="Bact_Acetyltransf"/>
</dbReference>
<name>A0A421BCG4_9PSEU</name>
<evidence type="ECO:0000313" key="5">
    <source>
        <dbReference type="Proteomes" id="UP000282454"/>
    </source>
</evidence>
<keyword evidence="5" id="KW-1185">Reference proteome</keyword>
<evidence type="ECO:0000259" key="3">
    <source>
        <dbReference type="PROSITE" id="PS51186"/>
    </source>
</evidence>
<evidence type="ECO:0000256" key="1">
    <source>
        <dbReference type="ARBA" id="ARBA00022679"/>
    </source>
</evidence>
<keyword evidence="2" id="KW-0012">Acyltransferase</keyword>
<dbReference type="PROSITE" id="PS51186">
    <property type="entry name" value="GNAT"/>
    <property type="match status" value="2"/>
</dbReference>
<organism evidence="4 5">
    <name type="scientific">Actinokineospora cianjurensis</name>
    <dbReference type="NCBI Taxonomy" id="585224"/>
    <lineage>
        <taxon>Bacteria</taxon>
        <taxon>Bacillati</taxon>
        <taxon>Actinomycetota</taxon>
        <taxon>Actinomycetes</taxon>
        <taxon>Pseudonocardiales</taxon>
        <taxon>Pseudonocardiaceae</taxon>
        <taxon>Actinokineospora</taxon>
    </lineage>
</organism>
<accession>A0A421BCG4</accession>
<dbReference type="SUPFAM" id="SSF55729">
    <property type="entry name" value="Acyl-CoA N-acyltransferases (Nat)"/>
    <property type="match status" value="2"/>
</dbReference>
<dbReference type="AlphaFoldDB" id="A0A421BCG4"/>
<dbReference type="Gene3D" id="3.40.630.30">
    <property type="match status" value="1"/>
</dbReference>
<comment type="caution">
    <text evidence="4">The sequence shown here is derived from an EMBL/GenBank/DDBJ whole genome shotgun (WGS) entry which is preliminary data.</text>
</comment>
<dbReference type="CDD" id="cd04301">
    <property type="entry name" value="NAT_SF"/>
    <property type="match status" value="1"/>
</dbReference>
<dbReference type="Pfam" id="PF00583">
    <property type="entry name" value="Acetyltransf_1"/>
    <property type="match status" value="2"/>
</dbReference>
<dbReference type="EMBL" id="RCDD01000001">
    <property type="protein sequence ID" value="RLK62072.1"/>
    <property type="molecule type" value="Genomic_DNA"/>
</dbReference>
<gene>
    <name evidence="4" type="ORF">CLV68_2625</name>
</gene>